<feature type="transmembrane region" description="Helical" evidence="6">
    <location>
        <begin position="661"/>
        <end position="680"/>
    </location>
</feature>
<dbReference type="GO" id="GO:0005254">
    <property type="term" value="F:chloride channel activity"/>
    <property type="evidence" value="ECO:0007669"/>
    <property type="project" value="TreeGrafter"/>
</dbReference>
<comment type="caution">
    <text evidence="6">Lacks conserved residue(s) required for the propagation of feature annotation.</text>
</comment>
<sequence length="1093" mass="121441">MPGGEGSDTPFNLHPCVNANANVNVNQNDNATDHNERRLHTDSDSVRNDSLCADDNYGDNSMTIGDGVRRRKVIRAAKETLDKASRLLRRKIPCTGHLMTPRRLWIQKVPTQECDVVILFPNGANDEILMWLLGRLRAGTPGLVVHVRHHTSSDSYGFYLTAPFPVLLKAAEEVHLPKALRQEYGGGLKEFVHTEINCFEGSDDQSLFFTTQERQSLVLHLLHTLRATHQDLSSLPGVKLVEGQAIIPKCISSEKLQKSWVRAFLSPQPLDEICNYFGVKITMYFAWLGHYTTALVVPAAVGVIYWVGIIGRNQAVEDVAYVLFSIFNVIWATAYLETWKRKGAELAYKWGTLDQRDDLLVEPRPLFVGTLQVSPVTGRLEPTYPNWKRNAIRYCITVPVIAVSLFFVFIVMILNFQIQIVSYFILYVLDAENYRLDTEYENHLIYKVALFQFVNSFLSLFYIAFYLQDQERLKEQLAALLIARQVISNLKESAVPYLIEQLRLARLSFEMFGALSPSEARSPPEDAAKNTEDAPDTDKVKDKDKDKEDKDKKEDKAKQQTRSISQAELESSLYRVGHSSNSLLSDFTLKYDGAFSEHLEMLSQLGYVCLFSSAFPLAAMAALLGNLLELRGDAFKLCFVLQRPFGRRVSSIGTWQNAMEAMGLVAILVNCALIGLSGQVQRMFPEMSATQTILLIVALEHIMLAIRFIITCAIPDIPSWVATEMAKVEFLRREAVRRLSSTPSPDQQMQTVIGRFVVSPADGENDAEATLMSQAGSMSQTGSMSHSEKNGPSHEGTPSGDTGTSSAIHTPSNPPTPGVSAMPKIAATPPALETPGSVGNQYSHHLTIGPHGGIDWVRKLGLDGTGVRKSSDSEISGIPESNVEDLTLHRSTDCIVSKELASSSDSDLLRSAPPWMQTHRNQKFRFSPEKEKARERDRHHSGSQVQSTHHLQLRETDSSDRRSSGHESSSGISSSGGGNERAHGGIGGFGLSDSSRTIASQEEDKAASKEEREAKKTRVKQSLMKRARSVAIFSLKLKERRAKEAEVKAKEAEREARWQQPQSCVGGELSCIPIEKLISVDDIAAMEGRRLNH</sequence>
<evidence type="ECO:0000313" key="9">
    <source>
        <dbReference type="EMBL" id="KAG8041084.1"/>
    </source>
</evidence>
<feature type="transmembrane region" description="Helical" evidence="6">
    <location>
        <begin position="692"/>
        <end position="710"/>
    </location>
</feature>
<feature type="domain" description="Anoctamin transmembrane" evidence="8">
    <location>
        <begin position="422"/>
        <end position="727"/>
    </location>
</feature>
<accession>A0A8J5R985</accession>
<evidence type="ECO:0000256" key="2">
    <source>
        <dbReference type="ARBA" id="ARBA00009671"/>
    </source>
</evidence>
<comment type="subcellular location">
    <subcellularLocation>
        <location evidence="1 6">Membrane</location>
        <topology evidence="1 6">Multi-pass membrane protein</topology>
    </subcellularLocation>
</comment>
<evidence type="ECO:0000256" key="7">
    <source>
        <dbReference type="SAM" id="MobiDB-lite"/>
    </source>
</evidence>
<feature type="region of interest" description="Disordered" evidence="7">
    <location>
        <begin position="26"/>
        <end position="45"/>
    </location>
</feature>
<evidence type="ECO:0000256" key="1">
    <source>
        <dbReference type="ARBA" id="ARBA00004141"/>
    </source>
</evidence>
<dbReference type="AlphaFoldDB" id="A0A8J5R985"/>
<feature type="compositionally biased region" description="Polar residues" evidence="7">
    <location>
        <begin position="799"/>
        <end position="811"/>
    </location>
</feature>
<evidence type="ECO:0000313" key="10">
    <source>
        <dbReference type="Proteomes" id="UP000729913"/>
    </source>
</evidence>
<feature type="transmembrane region" description="Helical" evidence="6">
    <location>
        <begin position="285"/>
        <end position="307"/>
    </location>
</feature>
<keyword evidence="5 6" id="KW-0472">Membrane</keyword>
<keyword evidence="3 6" id="KW-0812">Transmembrane</keyword>
<feature type="domain" description="Anoctamin transmembrane" evidence="8">
    <location>
        <begin position="273"/>
        <end position="421"/>
    </location>
</feature>
<feature type="transmembrane region" description="Helical" evidence="6">
    <location>
        <begin position="449"/>
        <end position="467"/>
    </location>
</feature>
<gene>
    <name evidence="9" type="ORF">G9C98_002072</name>
</gene>
<feature type="transmembrane region" description="Helical" evidence="6">
    <location>
        <begin position="605"/>
        <end position="625"/>
    </location>
</feature>
<reference evidence="9" key="2">
    <citation type="submission" date="2021-04" db="EMBL/GenBank/DDBJ databases">
        <title>Genome-wide patterns of bracovirus chromosomal integration into multiple host tissues during parasitism.</title>
        <authorList>
            <person name="Chebbi M.A.C."/>
        </authorList>
    </citation>
    <scope>NUCLEOTIDE SEQUENCE</scope>
    <source>
        <tissue evidence="9">Whole body</tissue>
    </source>
</reference>
<feature type="compositionally biased region" description="Gly residues" evidence="7">
    <location>
        <begin position="974"/>
        <end position="990"/>
    </location>
</feature>
<organism evidence="9 10">
    <name type="scientific">Cotesia typhae</name>
    <dbReference type="NCBI Taxonomy" id="2053667"/>
    <lineage>
        <taxon>Eukaryota</taxon>
        <taxon>Metazoa</taxon>
        <taxon>Ecdysozoa</taxon>
        <taxon>Arthropoda</taxon>
        <taxon>Hexapoda</taxon>
        <taxon>Insecta</taxon>
        <taxon>Pterygota</taxon>
        <taxon>Neoptera</taxon>
        <taxon>Endopterygota</taxon>
        <taxon>Hymenoptera</taxon>
        <taxon>Apocrita</taxon>
        <taxon>Ichneumonoidea</taxon>
        <taxon>Braconidae</taxon>
        <taxon>Microgastrinae</taxon>
        <taxon>Cotesia</taxon>
    </lineage>
</organism>
<dbReference type="EMBL" id="JAAOIC020000019">
    <property type="protein sequence ID" value="KAG8041084.1"/>
    <property type="molecule type" value="Genomic_DNA"/>
</dbReference>
<dbReference type="InterPro" id="IPR049452">
    <property type="entry name" value="Anoctamin_TM"/>
</dbReference>
<dbReference type="Proteomes" id="UP000729913">
    <property type="component" value="Unassembled WGS sequence"/>
</dbReference>
<feature type="region of interest" description="Disordered" evidence="7">
    <location>
        <begin position="900"/>
        <end position="1022"/>
    </location>
</feature>
<feature type="compositionally biased region" description="Basic and acidic residues" evidence="7">
    <location>
        <begin position="952"/>
        <end position="965"/>
    </location>
</feature>
<evidence type="ECO:0000259" key="8">
    <source>
        <dbReference type="Pfam" id="PF04547"/>
    </source>
</evidence>
<feature type="transmembrane region" description="Helical" evidence="6">
    <location>
        <begin position="319"/>
        <end position="336"/>
    </location>
</feature>
<feature type="region of interest" description="Disordered" evidence="7">
    <location>
        <begin position="516"/>
        <end position="563"/>
    </location>
</feature>
<proteinExistence type="inferred from homology"/>
<dbReference type="InterPro" id="IPR007632">
    <property type="entry name" value="Anoctamin"/>
</dbReference>
<feature type="compositionally biased region" description="Polar residues" evidence="7">
    <location>
        <begin position="775"/>
        <end position="785"/>
    </location>
</feature>
<keyword evidence="4 6" id="KW-1133">Transmembrane helix</keyword>
<feature type="compositionally biased region" description="Basic and acidic residues" evidence="7">
    <location>
        <begin position="926"/>
        <end position="940"/>
    </location>
</feature>
<feature type="region of interest" description="Disordered" evidence="7">
    <location>
        <begin position="775"/>
        <end position="844"/>
    </location>
</feature>
<protein>
    <recommendedName>
        <fullName evidence="6">Anoctamin</fullName>
    </recommendedName>
</protein>
<dbReference type="GO" id="GO:0005886">
    <property type="term" value="C:plasma membrane"/>
    <property type="evidence" value="ECO:0007669"/>
    <property type="project" value="TreeGrafter"/>
</dbReference>
<feature type="compositionally biased region" description="Basic and acidic residues" evidence="7">
    <location>
        <begin position="1002"/>
        <end position="1016"/>
    </location>
</feature>
<dbReference type="PANTHER" id="PTHR12308">
    <property type="entry name" value="ANOCTAMIN"/>
    <property type="match status" value="1"/>
</dbReference>
<dbReference type="OrthoDB" id="296386at2759"/>
<feature type="compositionally biased region" description="Basic and acidic residues" evidence="7">
    <location>
        <begin position="31"/>
        <end position="45"/>
    </location>
</feature>
<feature type="transmembrane region" description="Helical" evidence="6">
    <location>
        <begin position="396"/>
        <end position="429"/>
    </location>
</feature>
<evidence type="ECO:0000256" key="4">
    <source>
        <dbReference type="ARBA" id="ARBA00022989"/>
    </source>
</evidence>
<comment type="caution">
    <text evidence="9">The sequence shown here is derived from an EMBL/GenBank/DDBJ whole genome shotgun (WGS) entry which is preliminary data.</text>
</comment>
<dbReference type="PANTHER" id="PTHR12308:SF51">
    <property type="entry name" value="ANOCTAMIN-8"/>
    <property type="match status" value="1"/>
</dbReference>
<feature type="compositionally biased region" description="Low complexity" evidence="7">
    <location>
        <begin position="900"/>
        <end position="912"/>
    </location>
</feature>
<evidence type="ECO:0000256" key="3">
    <source>
        <dbReference type="ARBA" id="ARBA00022692"/>
    </source>
</evidence>
<name>A0A8J5R985_9HYME</name>
<dbReference type="Pfam" id="PF04547">
    <property type="entry name" value="Anoctamin"/>
    <property type="match status" value="2"/>
</dbReference>
<evidence type="ECO:0000256" key="6">
    <source>
        <dbReference type="RuleBase" id="RU280814"/>
    </source>
</evidence>
<comment type="similarity">
    <text evidence="2 6">Belongs to the anoctamin family.</text>
</comment>
<keyword evidence="10" id="KW-1185">Reference proteome</keyword>
<reference evidence="9" key="1">
    <citation type="submission" date="2020-03" db="EMBL/GenBank/DDBJ databases">
        <authorList>
            <person name="Chebbi M.A."/>
            <person name="Drezen J.M."/>
        </authorList>
    </citation>
    <scope>NUCLEOTIDE SEQUENCE</scope>
    <source>
        <tissue evidence="9">Whole body</tissue>
    </source>
</reference>
<feature type="compositionally biased region" description="Basic and acidic residues" evidence="7">
    <location>
        <begin position="522"/>
        <end position="558"/>
    </location>
</feature>
<evidence type="ECO:0000256" key="5">
    <source>
        <dbReference type="ARBA" id="ARBA00023136"/>
    </source>
</evidence>